<dbReference type="SUPFAM" id="SSF54106">
    <property type="entry name" value="LysM domain"/>
    <property type="match status" value="1"/>
</dbReference>
<evidence type="ECO:0000256" key="1">
    <source>
        <dbReference type="SAM" id="Phobius"/>
    </source>
</evidence>
<accession>A0ABQ4LT69</accession>
<protein>
    <recommendedName>
        <fullName evidence="2">LysM domain-containing protein</fullName>
    </recommendedName>
</protein>
<dbReference type="InterPro" id="IPR018392">
    <property type="entry name" value="LysM"/>
</dbReference>
<evidence type="ECO:0000313" key="4">
    <source>
        <dbReference type="Proteomes" id="UP000680638"/>
    </source>
</evidence>
<sequence length="126" mass="14228">MLKYSTYQSIYNHEISGGDRNGGKLKEQLHAFQAMFTRRLMVKLLLIVIIMTAGCTGMVRVFAGSPQDEVQMEQIVVSQGDTLWQIARDHKPKDMDTRAYIQIIKKTNHLKSSGIQAGDVLSLPIY</sequence>
<dbReference type="Gene3D" id="3.10.350.10">
    <property type="entry name" value="LysM domain"/>
    <property type="match status" value="1"/>
</dbReference>
<dbReference type="Proteomes" id="UP000680638">
    <property type="component" value="Unassembled WGS sequence"/>
</dbReference>
<dbReference type="CDD" id="cd00118">
    <property type="entry name" value="LysM"/>
    <property type="match status" value="1"/>
</dbReference>
<feature type="transmembrane region" description="Helical" evidence="1">
    <location>
        <begin position="44"/>
        <end position="63"/>
    </location>
</feature>
<keyword evidence="1" id="KW-0472">Membrane</keyword>
<dbReference type="PROSITE" id="PS51782">
    <property type="entry name" value="LYSM"/>
    <property type="match status" value="1"/>
</dbReference>
<dbReference type="RefSeq" id="WP_036711909.1">
    <property type="nucleotide sequence ID" value="NZ_BORW01000004.1"/>
</dbReference>
<gene>
    <name evidence="3" type="ORF">J21TS3_12930</name>
</gene>
<keyword evidence="1" id="KW-1133">Transmembrane helix</keyword>
<keyword evidence="1" id="KW-0812">Transmembrane</keyword>
<dbReference type="EMBL" id="BORW01000004">
    <property type="protein sequence ID" value="GIO66472.1"/>
    <property type="molecule type" value="Genomic_DNA"/>
</dbReference>
<dbReference type="Pfam" id="PF01476">
    <property type="entry name" value="LysM"/>
    <property type="match status" value="1"/>
</dbReference>
<organism evidence="3 4">
    <name type="scientific">Paenibacillus cookii</name>
    <dbReference type="NCBI Taxonomy" id="157839"/>
    <lineage>
        <taxon>Bacteria</taxon>
        <taxon>Bacillati</taxon>
        <taxon>Bacillota</taxon>
        <taxon>Bacilli</taxon>
        <taxon>Bacillales</taxon>
        <taxon>Paenibacillaceae</taxon>
        <taxon>Paenibacillus</taxon>
    </lineage>
</organism>
<proteinExistence type="predicted"/>
<evidence type="ECO:0000313" key="3">
    <source>
        <dbReference type="EMBL" id="GIO66472.1"/>
    </source>
</evidence>
<evidence type="ECO:0000259" key="2">
    <source>
        <dbReference type="PROSITE" id="PS51782"/>
    </source>
</evidence>
<comment type="caution">
    <text evidence="3">The sequence shown here is derived from an EMBL/GenBank/DDBJ whole genome shotgun (WGS) entry which is preliminary data.</text>
</comment>
<dbReference type="SMART" id="SM00257">
    <property type="entry name" value="LysM"/>
    <property type="match status" value="1"/>
</dbReference>
<dbReference type="InterPro" id="IPR036779">
    <property type="entry name" value="LysM_dom_sf"/>
</dbReference>
<keyword evidence="4" id="KW-1185">Reference proteome</keyword>
<feature type="domain" description="LysM" evidence="2">
    <location>
        <begin position="73"/>
        <end position="123"/>
    </location>
</feature>
<reference evidence="3 4" key="1">
    <citation type="submission" date="2021-03" db="EMBL/GenBank/DDBJ databases">
        <title>Antimicrobial resistance genes in bacteria isolated from Japanese honey, and their potential for conferring macrolide and lincosamide resistance in the American foulbrood pathogen Paenibacillus larvae.</title>
        <authorList>
            <person name="Okamoto M."/>
            <person name="Kumagai M."/>
            <person name="Kanamori H."/>
            <person name="Takamatsu D."/>
        </authorList>
    </citation>
    <scope>NUCLEOTIDE SEQUENCE [LARGE SCALE GENOMIC DNA]</scope>
    <source>
        <strain evidence="3 4">J21TS3</strain>
    </source>
</reference>
<name>A0ABQ4LT69_9BACL</name>